<comment type="caution">
    <text evidence="1">The sequence shown here is derived from an EMBL/GenBank/DDBJ whole genome shotgun (WGS) entry which is preliminary data.</text>
</comment>
<dbReference type="OrthoDB" id="8162243at2"/>
<protein>
    <submittedName>
        <fullName evidence="1">Uncharacterized protein</fullName>
    </submittedName>
</protein>
<dbReference type="EMBL" id="RZIJ01000010">
    <property type="protein sequence ID" value="RUQ70275.1"/>
    <property type="molecule type" value="Genomic_DNA"/>
</dbReference>
<evidence type="ECO:0000313" key="2">
    <source>
        <dbReference type="Proteomes" id="UP000280346"/>
    </source>
</evidence>
<name>A0A3S0XAZ5_9PROT</name>
<reference evidence="1 2" key="1">
    <citation type="submission" date="2018-12" db="EMBL/GenBank/DDBJ databases">
        <authorList>
            <person name="Yang Y."/>
        </authorList>
    </citation>
    <scope>NUCLEOTIDE SEQUENCE [LARGE SCALE GENOMIC DNA]</scope>
    <source>
        <strain evidence="1 2">GSF71</strain>
    </source>
</reference>
<sequence>MVAMFSRTEKAKEVRVTLVRVFAAYRRGDLVQAQPAFRVPQTFAEALRLAADDAALVALA</sequence>
<evidence type="ECO:0000313" key="1">
    <source>
        <dbReference type="EMBL" id="RUQ70275.1"/>
    </source>
</evidence>
<dbReference type="Proteomes" id="UP000280346">
    <property type="component" value="Unassembled WGS sequence"/>
</dbReference>
<accession>A0A3S0XAZ5</accession>
<dbReference type="AlphaFoldDB" id="A0A3S0XAZ5"/>
<gene>
    <name evidence="1" type="ORF">EJ913_14900</name>
</gene>
<dbReference type="RefSeq" id="WP_126999171.1">
    <property type="nucleotide sequence ID" value="NZ_JBNPXW010000002.1"/>
</dbReference>
<organism evidence="1 2">
    <name type="scientific">Azospirillum doebereinerae</name>
    <dbReference type="NCBI Taxonomy" id="92933"/>
    <lineage>
        <taxon>Bacteria</taxon>
        <taxon>Pseudomonadati</taxon>
        <taxon>Pseudomonadota</taxon>
        <taxon>Alphaproteobacteria</taxon>
        <taxon>Rhodospirillales</taxon>
        <taxon>Azospirillaceae</taxon>
        <taxon>Azospirillum</taxon>
    </lineage>
</organism>
<proteinExistence type="predicted"/>
<keyword evidence="2" id="KW-1185">Reference proteome</keyword>